<evidence type="ECO:0000313" key="1">
    <source>
        <dbReference type="EMBL" id="MFC7394280.1"/>
    </source>
</evidence>
<keyword evidence="2" id="KW-1185">Reference proteome</keyword>
<accession>A0ABW2Q0Z9</accession>
<dbReference type="NCBIfam" id="TIGR04034">
    <property type="entry name" value="export_SdpA"/>
    <property type="match status" value="1"/>
</dbReference>
<dbReference type="RefSeq" id="WP_380967457.1">
    <property type="nucleotide sequence ID" value="NZ_JBHTCO010000019.1"/>
</dbReference>
<name>A0ABW2Q0Z9_9BACL</name>
<dbReference type="EMBL" id="JBHTCO010000019">
    <property type="protein sequence ID" value="MFC7394280.1"/>
    <property type="molecule type" value="Genomic_DNA"/>
</dbReference>
<proteinExistence type="predicted"/>
<comment type="caution">
    <text evidence="1">The sequence shown here is derived from an EMBL/GenBank/DDBJ whole genome shotgun (WGS) entry which is preliminary data.</text>
</comment>
<dbReference type="Pfam" id="PF17418">
    <property type="entry name" value="SdpA"/>
    <property type="match status" value="1"/>
</dbReference>
<gene>
    <name evidence="1" type="ORF">ACFQRG_15090</name>
</gene>
<dbReference type="InterPro" id="IPR023902">
    <property type="entry name" value="Sporulation_SdpA"/>
</dbReference>
<organism evidence="1 2">
    <name type="scientific">Scopulibacillus cellulosilyticus</name>
    <dbReference type="NCBI Taxonomy" id="2665665"/>
    <lineage>
        <taxon>Bacteria</taxon>
        <taxon>Bacillati</taxon>
        <taxon>Bacillota</taxon>
        <taxon>Bacilli</taxon>
        <taxon>Bacillales</taxon>
        <taxon>Sporolactobacillaceae</taxon>
        <taxon>Scopulibacillus</taxon>
    </lineage>
</organism>
<reference evidence="2" key="1">
    <citation type="journal article" date="2019" name="Int. J. Syst. Evol. Microbiol.">
        <title>The Global Catalogue of Microorganisms (GCM) 10K type strain sequencing project: providing services to taxonomists for standard genome sequencing and annotation.</title>
        <authorList>
            <consortium name="The Broad Institute Genomics Platform"/>
            <consortium name="The Broad Institute Genome Sequencing Center for Infectious Disease"/>
            <person name="Wu L."/>
            <person name="Ma J."/>
        </authorList>
    </citation>
    <scope>NUCLEOTIDE SEQUENCE [LARGE SCALE GENOMIC DNA]</scope>
    <source>
        <strain evidence="2">CGMCC 1.16305</strain>
    </source>
</reference>
<dbReference type="Proteomes" id="UP001596505">
    <property type="component" value="Unassembled WGS sequence"/>
</dbReference>
<evidence type="ECO:0000313" key="2">
    <source>
        <dbReference type="Proteomes" id="UP001596505"/>
    </source>
</evidence>
<protein>
    <submittedName>
        <fullName evidence="1">SdpA family antimicrobial peptide system protein</fullName>
    </submittedName>
</protein>
<sequence length="145" mass="16600">MVALPSAVVSPTGPLKGNIHRLYTQGWGFFSKNPEDEVLNIYNPNSMKPESEWPNNSLKHLFGLNRKGREEGIELGAILARLPDKGDWNTGKIKNNIHYFKIKNPSWNDNLHGKMIIAYEKITPWAWSEVMKKKKIVRYIGVDVI</sequence>